<dbReference type="AlphaFoldDB" id="A0A090L6K0"/>
<dbReference type="GeneID" id="36377736"/>
<evidence type="ECO:0000313" key="1">
    <source>
        <dbReference type="EMBL" id="CEF65372.1"/>
    </source>
</evidence>
<reference evidence="1" key="1">
    <citation type="submission" date="2014-09" db="EMBL/GenBank/DDBJ databases">
        <authorList>
            <person name="Aslett A.Martin."/>
        </authorList>
    </citation>
    <scope>NUCLEOTIDE SEQUENCE</scope>
    <source>
        <strain evidence="1">ED321 Heterogonic</strain>
    </source>
</reference>
<protein>
    <submittedName>
        <fullName evidence="1 3">Ribosome biogenesis protein Nop16 family-containing protein</fullName>
    </submittedName>
</protein>
<evidence type="ECO:0000313" key="3">
    <source>
        <dbReference type="WBParaSite" id="SRAE_2000005300.1"/>
    </source>
</evidence>
<sequence length="255" mass="28931">MRSVKSVRRNCNAKYGYKNVSNKKGAVRKALLSWKEWKKSTYSNSTSNKYDSINEITTSNVIYSGNQKTEPNKIKEKVVLELPETEDKTTGNCLSVNVTSNGLKNVMKIPVDSDVVTSQQTVSGSLNLPSQMSNISKFHSTIGAKFFESVLVYVKSVLNSTSKNTLHQRFEFSHSTTRQDGRHKLAPRDIRFCADMLDKYGEDFNAISESEDNVFMDTPRGIEKRIELFKESPEYELYKKAKKEGRSFESMLVSS</sequence>
<dbReference type="WBParaSite" id="SRAE_2000005300.1">
    <property type="protein sequence ID" value="SRAE_2000005300.1"/>
    <property type="gene ID" value="WBGene00260242"/>
</dbReference>
<dbReference type="RefSeq" id="XP_024504572.1">
    <property type="nucleotide sequence ID" value="XM_024650835.1"/>
</dbReference>
<dbReference type="OrthoDB" id="285729at2759"/>
<keyword evidence="2" id="KW-1185">Reference proteome</keyword>
<accession>A0A090L6K0</accession>
<dbReference type="CTD" id="36377736"/>
<dbReference type="Proteomes" id="UP000035682">
    <property type="component" value="Unplaced"/>
</dbReference>
<name>A0A090L6K0_STRRB</name>
<proteinExistence type="predicted"/>
<dbReference type="STRING" id="34506.A0A090L6K0"/>
<dbReference type="WormBase" id="SRAE_2000005300">
    <property type="protein sequence ID" value="SRP05887"/>
    <property type="gene ID" value="WBGene00260242"/>
</dbReference>
<dbReference type="EMBL" id="LN609529">
    <property type="protein sequence ID" value="CEF65372.1"/>
    <property type="molecule type" value="Genomic_DNA"/>
</dbReference>
<evidence type="ECO:0000313" key="2">
    <source>
        <dbReference type="Proteomes" id="UP000035682"/>
    </source>
</evidence>
<evidence type="ECO:0000313" key="4">
    <source>
        <dbReference type="WormBase" id="SRAE_2000005300"/>
    </source>
</evidence>
<organism evidence="1">
    <name type="scientific">Strongyloides ratti</name>
    <name type="common">Parasitic roundworm</name>
    <dbReference type="NCBI Taxonomy" id="34506"/>
    <lineage>
        <taxon>Eukaryota</taxon>
        <taxon>Metazoa</taxon>
        <taxon>Ecdysozoa</taxon>
        <taxon>Nematoda</taxon>
        <taxon>Chromadorea</taxon>
        <taxon>Rhabditida</taxon>
        <taxon>Tylenchina</taxon>
        <taxon>Panagrolaimomorpha</taxon>
        <taxon>Strongyloidoidea</taxon>
        <taxon>Strongyloididae</taxon>
        <taxon>Strongyloides</taxon>
    </lineage>
</organism>
<reference evidence="2" key="2">
    <citation type="submission" date="2014-09" db="EMBL/GenBank/DDBJ databases">
        <authorList>
            <person name="Martin A.A."/>
        </authorList>
    </citation>
    <scope>NUCLEOTIDE SEQUENCE</scope>
    <source>
        <strain evidence="2">ED321</strain>
    </source>
</reference>
<reference evidence="3" key="3">
    <citation type="submission" date="2020-12" db="UniProtKB">
        <authorList>
            <consortium name="WormBaseParasite"/>
        </authorList>
    </citation>
    <scope>IDENTIFICATION</scope>
</reference>
<gene>
    <name evidence="1 3 4" type="ORF">SRAE_2000005300</name>
</gene>